<accession>A0AAV1I426</accession>
<feature type="region of interest" description="Disordered" evidence="1">
    <location>
        <begin position="88"/>
        <end position="219"/>
    </location>
</feature>
<evidence type="ECO:0000313" key="4">
    <source>
        <dbReference type="EMBL" id="CAK0771368.1"/>
    </source>
</evidence>
<evidence type="ECO:0000259" key="2">
    <source>
        <dbReference type="PROSITE" id="PS50090"/>
    </source>
</evidence>
<proteinExistence type="predicted"/>
<evidence type="ECO:0000313" key="5">
    <source>
        <dbReference type="Proteomes" id="UP001314263"/>
    </source>
</evidence>
<feature type="domain" description="Myb-like" evidence="2">
    <location>
        <begin position="451"/>
        <end position="518"/>
    </location>
</feature>
<dbReference type="InterPro" id="IPR009057">
    <property type="entry name" value="Homeodomain-like_sf"/>
</dbReference>
<dbReference type="SUPFAM" id="SSF46689">
    <property type="entry name" value="Homeodomain-like"/>
    <property type="match status" value="2"/>
</dbReference>
<evidence type="ECO:0000259" key="3">
    <source>
        <dbReference type="PROSITE" id="PS51294"/>
    </source>
</evidence>
<dbReference type="Proteomes" id="UP001314263">
    <property type="component" value="Unassembled WGS sequence"/>
</dbReference>
<name>A0AAV1I426_9CHLO</name>
<organism evidence="4 5">
    <name type="scientific">Coccomyxa viridis</name>
    <dbReference type="NCBI Taxonomy" id="1274662"/>
    <lineage>
        <taxon>Eukaryota</taxon>
        <taxon>Viridiplantae</taxon>
        <taxon>Chlorophyta</taxon>
        <taxon>core chlorophytes</taxon>
        <taxon>Trebouxiophyceae</taxon>
        <taxon>Trebouxiophyceae incertae sedis</taxon>
        <taxon>Coccomyxaceae</taxon>
        <taxon>Coccomyxa</taxon>
    </lineage>
</organism>
<protein>
    <submittedName>
        <fullName evidence="4">Uncharacterized protein</fullName>
    </submittedName>
</protein>
<feature type="domain" description="Myb-like" evidence="2">
    <location>
        <begin position="520"/>
        <end position="573"/>
    </location>
</feature>
<dbReference type="InterPro" id="IPR001005">
    <property type="entry name" value="SANT/Myb"/>
</dbReference>
<feature type="region of interest" description="Disordered" evidence="1">
    <location>
        <begin position="232"/>
        <end position="305"/>
    </location>
</feature>
<dbReference type="Pfam" id="PF13921">
    <property type="entry name" value="Myb_DNA-bind_6"/>
    <property type="match status" value="1"/>
</dbReference>
<dbReference type="CDD" id="cd00167">
    <property type="entry name" value="SANT"/>
    <property type="match status" value="1"/>
</dbReference>
<gene>
    <name evidence="4" type="ORF">CVIRNUC_003854</name>
</gene>
<dbReference type="PANTHER" id="PTHR47430">
    <property type="entry name" value="GB|AAC33480.1"/>
    <property type="match status" value="1"/>
</dbReference>
<dbReference type="EMBL" id="CAUYUE010000005">
    <property type="protein sequence ID" value="CAK0771368.1"/>
    <property type="molecule type" value="Genomic_DNA"/>
</dbReference>
<dbReference type="PROSITE" id="PS50090">
    <property type="entry name" value="MYB_LIKE"/>
    <property type="match status" value="3"/>
</dbReference>
<feature type="compositionally biased region" description="Polar residues" evidence="1">
    <location>
        <begin position="284"/>
        <end position="295"/>
    </location>
</feature>
<keyword evidence="5" id="KW-1185">Reference proteome</keyword>
<feature type="compositionally biased region" description="Polar residues" evidence="1">
    <location>
        <begin position="172"/>
        <end position="192"/>
    </location>
</feature>
<feature type="compositionally biased region" description="Basic and acidic residues" evidence="1">
    <location>
        <begin position="151"/>
        <end position="167"/>
    </location>
</feature>
<evidence type="ECO:0000256" key="1">
    <source>
        <dbReference type="SAM" id="MobiDB-lite"/>
    </source>
</evidence>
<feature type="domain" description="HTH myb-type" evidence="3">
    <location>
        <begin position="406"/>
        <end position="453"/>
    </location>
</feature>
<feature type="domain" description="Myb-like" evidence="2">
    <location>
        <begin position="400"/>
        <end position="449"/>
    </location>
</feature>
<dbReference type="SMART" id="SM00717">
    <property type="entry name" value="SANT"/>
    <property type="match status" value="3"/>
</dbReference>
<feature type="compositionally biased region" description="Basic residues" evidence="1">
    <location>
        <begin position="197"/>
        <end position="206"/>
    </location>
</feature>
<dbReference type="Gene3D" id="1.10.10.60">
    <property type="entry name" value="Homeodomain-like"/>
    <property type="match status" value="2"/>
</dbReference>
<feature type="compositionally biased region" description="Basic and acidic residues" evidence="1">
    <location>
        <begin position="272"/>
        <end position="281"/>
    </location>
</feature>
<dbReference type="AlphaFoldDB" id="A0AAV1I426"/>
<sequence>MPIPREEAYWIPVARKVLYKKPKQQLPLEKVVRKLCRRGARTFRLEQSDKDLQQAVHAFISAARASGSLVHSGNFLRLSNVASNPMHTEQKAALRSDATPDDGHPAGDGLKPKAKVPTQPISQPEAKGHRKYKRKLPTAVEDFQTPQLDDGLVRMTEKKKPDDKAGDRVMQPPQSSAKAQSGPASNALSHPTSVEKGKKKKKKKEKQLRNKQALLRQSVTGDSTDAIVCTEQEESRMVKKPRKGQASEQDAAGSAAGLETESKRQSVPVREQNPEEAKAIKQAETGTTADVNNADSMPGIPGASTSAMTWRELDKRTDVKRGRFSQTEKMTLLEAIKEYARMHSLSESDLSWIYSTRNNRGGSTTAEDRAARKSAWMAIAQALPHRTPKSVWAFATRTLHEGNHMGKWPMEDAERLLELHAERGNRWKEIGAALGRLPETCRDKYRDLALAQARQTGKWSPEEEGKLNELVTRYMEQRPEPAADSGRLLIDAVNWDVVSQQHGTRNPKACRQKWYDSLAPSMVSRGDWGIGDDRRLLKALLRGSYSTEWQVDWSELIPQRTAAAAKRRWRLMLKSVPDHQEKDFAGIVDELVTIHLPVWKQKLNQGAAPPQE</sequence>
<dbReference type="PANTHER" id="PTHR47430:SF4">
    <property type="entry name" value="GB|AAC33480.1"/>
    <property type="match status" value="1"/>
</dbReference>
<comment type="caution">
    <text evidence="4">The sequence shown here is derived from an EMBL/GenBank/DDBJ whole genome shotgun (WGS) entry which is preliminary data.</text>
</comment>
<dbReference type="InterPro" id="IPR017930">
    <property type="entry name" value="Myb_dom"/>
</dbReference>
<reference evidence="4 5" key="1">
    <citation type="submission" date="2023-10" db="EMBL/GenBank/DDBJ databases">
        <authorList>
            <person name="Maclean D."/>
            <person name="Macfadyen A."/>
        </authorList>
    </citation>
    <scope>NUCLEOTIDE SEQUENCE [LARGE SCALE GENOMIC DNA]</scope>
</reference>
<dbReference type="PROSITE" id="PS51294">
    <property type="entry name" value="HTH_MYB"/>
    <property type="match status" value="1"/>
</dbReference>